<dbReference type="EMBL" id="MT143061">
    <property type="protein sequence ID" value="QJA92372.1"/>
    <property type="molecule type" value="Genomic_DNA"/>
</dbReference>
<name>A0A6M3LFH0_9ZZZZ</name>
<accession>A0A6M3LFH0</accession>
<proteinExistence type="predicted"/>
<sequence>MLKNFRDLFTILVGVIVFPGLWALQGLGIVNIPEGVIGATIAIETLIAQFYFRKKEGETAA</sequence>
<evidence type="ECO:0000313" key="1">
    <source>
        <dbReference type="EMBL" id="QJA92372.1"/>
    </source>
</evidence>
<dbReference type="AlphaFoldDB" id="A0A6M3LFH0"/>
<organism evidence="1">
    <name type="scientific">viral metagenome</name>
    <dbReference type="NCBI Taxonomy" id="1070528"/>
    <lineage>
        <taxon>unclassified sequences</taxon>
        <taxon>metagenomes</taxon>
        <taxon>organismal metagenomes</taxon>
    </lineage>
</organism>
<reference evidence="1" key="1">
    <citation type="submission" date="2020-03" db="EMBL/GenBank/DDBJ databases">
        <title>The deep terrestrial virosphere.</title>
        <authorList>
            <person name="Holmfeldt K."/>
            <person name="Nilsson E."/>
            <person name="Simone D."/>
            <person name="Lopez-Fernandez M."/>
            <person name="Wu X."/>
            <person name="de Brujin I."/>
            <person name="Lundin D."/>
            <person name="Andersson A."/>
            <person name="Bertilsson S."/>
            <person name="Dopson M."/>
        </authorList>
    </citation>
    <scope>NUCLEOTIDE SEQUENCE</scope>
    <source>
        <strain evidence="1">MM415B04709</strain>
    </source>
</reference>
<protein>
    <submittedName>
        <fullName evidence="1">Uncharacterized protein</fullName>
    </submittedName>
</protein>
<gene>
    <name evidence="1" type="ORF">MM415B04709_0010</name>
</gene>